<organism evidence="1 2">
    <name type="scientific">Sulfurirhabdus autotrophica</name>
    <dbReference type="NCBI Taxonomy" id="1706046"/>
    <lineage>
        <taxon>Bacteria</taxon>
        <taxon>Pseudomonadati</taxon>
        <taxon>Pseudomonadota</taxon>
        <taxon>Betaproteobacteria</taxon>
        <taxon>Nitrosomonadales</taxon>
        <taxon>Sulfuricellaceae</taxon>
        <taxon>Sulfurirhabdus</taxon>
    </lineage>
</organism>
<proteinExistence type="predicted"/>
<dbReference type="Gene3D" id="3.40.30.10">
    <property type="entry name" value="Glutaredoxin"/>
    <property type="match status" value="1"/>
</dbReference>
<keyword evidence="2" id="KW-1185">Reference proteome</keyword>
<evidence type="ECO:0008006" key="3">
    <source>
        <dbReference type="Google" id="ProtNLM"/>
    </source>
</evidence>
<dbReference type="Proteomes" id="UP000295367">
    <property type="component" value="Unassembled WGS sequence"/>
</dbReference>
<accession>A0A4R3XQD3</accession>
<name>A0A4R3XQD3_9PROT</name>
<dbReference type="OrthoDB" id="8564041at2"/>
<dbReference type="InterPro" id="IPR036249">
    <property type="entry name" value="Thioredoxin-like_sf"/>
</dbReference>
<dbReference type="RefSeq" id="WP_124946851.1">
    <property type="nucleotide sequence ID" value="NZ_BHVT01000043.1"/>
</dbReference>
<dbReference type="EMBL" id="SMCO01000042">
    <property type="protein sequence ID" value="TCV78219.1"/>
    <property type="molecule type" value="Genomic_DNA"/>
</dbReference>
<sequence>MELKLITTYTCHCDFIEKELNDLGLTFERYYAEEHPELVERFNIRHCPVLIVNDARVIAVDGLTEGQVMSLLIDGN</sequence>
<evidence type="ECO:0000313" key="2">
    <source>
        <dbReference type="Proteomes" id="UP000295367"/>
    </source>
</evidence>
<gene>
    <name evidence="1" type="ORF">EDC63_1422</name>
</gene>
<evidence type="ECO:0000313" key="1">
    <source>
        <dbReference type="EMBL" id="TCV78219.1"/>
    </source>
</evidence>
<comment type="caution">
    <text evidence="1">The sequence shown here is derived from an EMBL/GenBank/DDBJ whole genome shotgun (WGS) entry which is preliminary data.</text>
</comment>
<dbReference type="AlphaFoldDB" id="A0A4R3XQD3"/>
<reference evidence="1 2" key="1">
    <citation type="submission" date="2019-03" db="EMBL/GenBank/DDBJ databases">
        <title>Genomic Encyclopedia of Type Strains, Phase IV (KMG-IV): sequencing the most valuable type-strain genomes for metagenomic binning, comparative biology and taxonomic classification.</title>
        <authorList>
            <person name="Goeker M."/>
        </authorList>
    </citation>
    <scope>NUCLEOTIDE SEQUENCE [LARGE SCALE GENOMIC DNA]</scope>
    <source>
        <strain evidence="1 2">DSM 100309</strain>
    </source>
</reference>
<dbReference type="SUPFAM" id="SSF52833">
    <property type="entry name" value="Thioredoxin-like"/>
    <property type="match status" value="1"/>
</dbReference>
<protein>
    <recommendedName>
        <fullName evidence="3">Thioredoxin-like protein</fullName>
    </recommendedName>
</protein>